<dbReference type="RefSeq" id="WP_379741838.1">
    <property type="nucleotide sequence ID" value="NZ_JBHSGW010000025.1"/>
</dbReference>
<accession>A0ABV9P6V3</accession>
<evidence type="ECO:0000313" key="2">
    <source>
        <dbReference type="Proteomes" id="UP001595885"/>
    </source>
</evidence>
<evidence type="ECO:0000313" key="1">
    <source>
        <dbReference type="EMBL" id="MFC4740450.1"/>
    </source>
</evidence>
<keyword evidence="2" id="KW-1185">Reference proteome</keyword>
<dbReference type="SUPFAM" id="SSF52467">
    <property type="entry name" value="DHS-like NAD/FAD-binding domain"/>
    <property type="match status" value="1"/>
</dbReference>
<proteinExistence type="predicted"/>
<gene>
    <name evidence="1" type="ORF">ACFO3U_10640</name>
</gene>
<dbReference type="InterPro" id="IPR029035">
    <property type="entry name" value="DHS-like_NAD/FAD-binding_dom"/>
</dbReference>
<name>A0ABV9P6V3_9FLAO</name>
<dbReference type="Proteomes" id="UP001595885">
    <property type="component" value="Unassembled WGS sequence"/>
</dbReference>
<reference evidence="2" key="1">
    <citation type="journal article" date="2019" name="Int. J. Syst. Evol. Microbiol.">
        <title>The Global Catalogue of Microorganisms (GCM) 10K type strain sequencing project: providing services to taxonomists for standard genome sequencing and annotation.</title>
        <authorList>
            <consortium name="The Broad Institute Genomics Platform"/>
            <consortium name="The Broad Institute Genome Sequencing Center for Infectious Disease"/>
            <person name="Wu L."/>
            <person name="Ma J."/>
        </authorList>
    </citation>
    <scope>NUCLEOTIDE SEQUENCE [LARGE SCALE GENOMIC DNA]</scope>
    <source>
        <strain evidence="2">CCUG 50349</strain>
    </source>
</reference>
<dbReference type="EMBL" id="JBHSGW010000025">
    <property type="protein sequence ID" value="MFC4740450.1"/>
    <property type="molecule type" value="Genomic_DNA"/>
</dbReference>
<organism evidence="1 2">
    <name type="scientific">Flavobacterium ponti</name>
    <dbReference type="NCBI Taxonomy" id="665133"/>
    <lineage>
        <taxon>Bacteria</taxon>
        <taxon>Pseudomonadati</taxon>
        <taxon>Bacteroidota</taxon>
        <taxon>Flavobacteriia</taxon>
        <taxon>Flavobacteriales</taxon>
        <taxon>Flavobacteriaceae</taxon>
        <taxon>Flavobacterium</taxon>
    </lineage>
</organism>
<sequence>MSKKFIYLNGKKSVEVQYGAEDAIVEVYIDGVIHQFDENNPNKLEYAIATKREKYSEFLNNQFENLIILTGAGSSVGIGKDLQIGEEKKERKGRLLAQLWDDVKEVISEETLHEFCKLVKYEDKFIKNEGEEEQYVKNLEKLLSLANISKNYVEHTPKQGEVKIIIEDVIKKVEEVIKTNCTLKLPQNAPHSLFIEKIAKRKVTNPRVKVFTLNYDTLFEQAGREKNFTIIDGFSFSHPRTFSGRNFELDIVSRNSSRVKEEDNFIQKVFHLYKPHGSVDWTKEENQIIQKDEPEKSLMIYPKDSKYESSYEQPYFEMMSRFQQNLRNENTLLICIGFSFNDKHIVTAIIEALEQNPGFQLMVVNKEIDSCSNSFKPIFEAAKIHNNIVLIDEVFEDFAKHYPDLKSYNQEDAKKIILNLNNYKYE</sequence>
<comment type="caution">
    <text evidence="1">The sequence shown here is derived from an EMBL/GenBank/DDBJ whole genome shotgun (WGS) entry which is preliminary data.</text>
</comment>
<protein>
    <submittedName>
        <fullName evidence="1">SIR2 family protein</fullName>
    </submittedName>
</protein>
<dbReference type="Pfam" id="PF13289">
    <property type="entry name" value="SIR2_2"/>
    <property type="match status" value="1"/>
</dbReference>